<dbReference type="InterPro" id="IPR005835">
    <property type="entry name" value="NTP_transferase_dom"/>
</dbReference>
<sequence length="366" mass="40273">MGICSERGDGDAEGNMKALILSGGRGTRLRPITHSQQKQLIPIANKPVLFYAIEDVIEAGAEEVGIIVGPNKEQVIETVRSKAWGAEVEFIFQGEPKGLAHTILVAEEFLGDDDFIMYLGDNVIKGGILKHSEKFRESGPDSLVLLTEVEDPQRFGVADLDEEGRVRRLVEKPKVPPSNYALVGIYFFRPSIVEACKRIKPSWRNELEITDAIQWLLDSGRRVEASIVDGWWKDTGKAEDILEANRLILDEMRPKNEGVLRSSRIFGRAVVGKGCVIENSEIKGPCILGANCAIRDSYIGPYTSINDGCTIEGTEVEDSVIMEGCTISRAGRIVESLIGKNVVIRENGRRPAGHRFIAGDSSEILL</sequence>
<dbReference type="PANTHER" id="PTHR42883">
    <property type="entry name" value="GLUCOSE-1-PHOSPHATE THYMIDYLTRANSFERASE"/>
    <property type="match status" value="1"/>
</dbReference>
<dbReference type="KEGG" id="mhi:Mhar_1098"/>
<reference evidence="2 3" key="1">
    <citation type="journal article" date="2012" name="PLoS ONE">
        <title>The genome characteristics and predicted function of methyl-group oxidation pathway in the obligate aceticlastic methanogens, Methanosaeta spp.</title>
        <authorList>
            <person name="Zhu J."/>
            <person name="Zheng H."/>
            <person name="Ai G."/>
            <person name="Zhang G."/>
            <person name="Liu D."/>
            <person name="Liu X."/>
            <person name="Dong X."/>
        </authorList>
    </citation>
    <scope>NUCLEOTIDE SEQUENCE [LARGE SCALE GENOMIC DNA]</scope>
    <source>
        <strain evidence="2 3">6Ac</strain>
    </source>
</reference>
<dbReference type="GO" id="GO:0016740">
    <property type="term" value="F:transferase activity"/>
    <property type="evidence" value="ECO:0007669"/>
    <property type="project" value="UniProtKB-KW"/>
</dbReference>
<dbReference type="Pfam" id="PF00483">
    <property type="entry name" value="NTP_transferase"/>
    <property type="match status" value="1"/>
</dbReference>
<dbReference type="STRING" id="1110509.Mhar_1098"/>
<dbReference type="InterPro" id="IPR005908">
    <property type="entry name" value="G1P_thy_trans_l"/>
</dbReference>
<keyword evidence="2" id="KW-0808">Transferase</keyword>
<dbReference type="HOGENOM" id="CLU_029499_0_1_2"/>
<feature type="domain" description="Nucleotidyl transferase" evidence="1">
    <location>
        <begin position="17"/>
        <end position="250"/>
    </location>
</feature>
<dbReference type="Gene3D" id="2.160.10.10">
    <property type="entry name" value="Hexapeptide repeat proteins"/>
    <property type="match status" value="1"/>
</dbReference>
<name>G7WMH1_METH6</name>
<evidence type="ECO:0000313" key="2">
    <source>
        <dbReference type="EMBL" id="AET64466.1"/>
    </source>
</evidence>
<proteinExistence type="predicted"/>
<dbReference type="InterPro" id="IPR029044">
    <property type="entry name" value="Nucleotide-diphossugar_trans"/>
</dbReference>
<dbReference type="Proteomes" id="UP000005877">
    <property type="component" value="Chromosome"/>
</dbReference>
<dbReference type="AlphaFoldDB" id="G7WMH1"/>
<accession>G7WMH1</accession>
<dbReference type="PATRIC" id="fig|1110509.7.peg.1221"/>
<dbReference type="NCBIfam" id="TIGR01208">
    <property type="entry name" value="rmlA_long"/>
    <property type="match status" value="1"/>
</dbReference>
<dbReference type="SUPFAM" id="SSF53448">
    <property type="entry name" value="Nucleotide-diphospho-sugar transferases"/>
    <property type="match status" value="1"/>
</dbReference>
<organism evidence="2 3">
    <name type="scientific">Methanothrix harundinacea (strain 6Ac)</name>
    <name type="common">Methanosaeta harundinacea</name>
    <dbReference type="NCBI Taxonomy" id="1110509"/>
    <lineage>
        <taxon>Archaea</taxon>
        <taxon>Methanobacteriati</taxon>
        <taxon>Methanobacteriota</taxon>
        <taxon>Stenosarchaea group</taxon>
        <taxon>Methanomicrobia</taxon>
        <taxon>Methanotrichales</taxon>
        <taxon>Methanotrichaceae</taxon>
        <taxon>Methanothrix</taxon>
    </lineage>
</organism>
<dbReference type="CDD" id="cd04189">
    <property type="entry name" value="G1P_TT_long"/>
    <property type="match status" value="1"/>
</dbReference>
<evidence type="ECO:0000313" key="3">
    <source>
        <dbReference type="Proteomes" id="UP000005877"/>
    </source>
</evidence>
<dbReference type="EMBL" id="CP003117">
    <property type="protein sequence ID" value="AET64466.1"/>
    <property type="molecule type" value="Genomic_DNA"/>
</dbReference>
<dbReference type="Gene3D" id="3.90.550.10">
    <property type="entry name" value="Spore Coat Polysaccharide Biosynthesis Protein SpsA, Chain A"/>
    <property type="match status" value="1"/>
</dbReference>
<keyword evidence="3" id="KW-1185">Reference proteome</keyword>
<protein>
    <submittedName>
        <fullName evidence="2">Glucose-1-phosphate thymidyltransferase</fullName>
    </submittedName>
</protein>
<evidence type="ECO:0000259" key="1">
    <source>
        <dbReference type="Pfam" id="PF00483"/>
    </source>
</evidence>
<gene>
    <name evidence="2" type="ordered locus">Mhar_1098</name>
</gene>
<dbReference type="PANTHER" id="PTHR42883:SF2">
    <property type="entry name" value="THYMIDYLYLTRANSFERASE"/>
    <property type="match status" value="1"/>
</dbReference>